<organism evidence="6 7">
    <name type="scientific">Candidatus Berkelbacteria bacterium CG_4_10_14_0_8_um_filter_42_34</name>
    <dbReference type="NCBI Taxonomy" id="1974502"/>
    <lineage>
        <taxon>Bacteria</taxon>
        <taxon>Candidatus Berkelbacteria</taxon>
    </lineage>
</organism>
<dbReference type="SUPFAM" id="SSF55781">
    <property type="entry name" value="GAF domain-like"/>
    <property type="match status" value="1"/>
</dbReference>
<dbReference type="Gene3D" id="1.10.10.10">
    <property type="entry name" value="Winged helix-like DNA-binding domain superfamily/Winged helix DNA-binding domain"/>
    <property type="match status" value="1"/>
</dbReference>
<keyword evidence="4" id="KW-0804">Transcription</keyword>
<name>A0A2M7SW24_9BACT</name>
<dbReference type="InterPro" id="IPR021153">
    <property type="entry name" value="HrcA_C"/>
</dbReference>
<evidence type="ECO:0000256" key="4">
    <source>
        <dbReference type="ARBA" id="ARBA00023163"/>
    </source>
</evidence>
<keyword evidence="3" id="KW-0346">Stress response</keyword>
<dbReference type="Proteomes" id="UP000231332">
    <property type="component" value="Unassembled WGS sequence"/>
</dbReference>
<dbReference type="SUPFAM" id="SSF46785">
    <property type="entry name" value="Winged helix' DNA-binding domain"/>
    <property type="match status" value="1"/>
</dbReference>
<evidence type="ECO:0000313" key="7">
    <source>
        <dbReference type="Proteomes" id="UP000231332"/>
    </source>
</evidence>
<dbReference type="InterPro" id="IPR036388">
    <property type="entry name" value="WH-like_DNA-bd_sf"/>
</dbReference>
<sequence length="195" mass="22738">MEPVKRQKEILNSVIEEYINLAQPVSSKLLEKKYDFGICPATIRIEMQKLTDNGYLCQPHTSAGRTPTDKGYRFFVDNLLEKELNSFEMGDWFNDEIEDNIKFIQVLTKNLAQISGALVLSYLEKEKVFWREGWEEILKEPEFGEKDFAVNFAEFLENFENDIENFKINSGIKIYIGKENPLKRAKDFSLISSRC</sequence>
<dbReference type="InterPro" id="IPR029016">
    <property type="entry name" value="GAF-like_dom_sf"/>
</dbReference>
<feature type="non-terminal residue" evidence="6">
    <location>
        <position position="195"/>
    </location>
</feature>
<keyword evidence="2" id="KW-0805">Transcription regulation</keyword>
<dbReference type="AlphaFoldDB" id="A0A2M7SW24"/>
<comment type="caution">
    <text evidence="6">The sequence shown here is derived from an EMBL/GenBank/DDBJ whole genome shotgun (WGS) entry which is preliminary data.</text>
</comment>
<evidence type="ECO:0000313" key="6">
    <source>
        <dbReference type="EMBL" id="PIZ27385.1"/>
    </source>
</evidence>
<dbReference type="PANTHER" id="PTHR34824">
    <property type="entry name" value="HEAT-INDUCIBLE TRANSCRIPTION REPRESSOR HRCA"/>
    <property type="match status" value="1"/>
</dbReference>
<dbReference type="EMBL" id="PFMY01000128">
    <property type="protein sequence ID" value="PIZ27385.1"/>
    <property type="molecule type" value="Genomic_DNA"/>
</dbReference>
<evidence type="ECO:0000256" key="2">
    <source>
        <dbReference type="ARBA" id="ARBA00023015"/>
    </source>
</evidence>
<dbReference type="PANTHER" id="PTHR34824:SF1">
    <property type="entry name" value="HEAT-INDUCIBLE TRANSCRIPTION REPRESSOR HRCA"/>
    <property type="match status" value="1"/>
</dbReference>
<reference evidence="7" key="1">
    <citation type="submission" date="2017-09" db="EMBL/GenBank/DDBJ databases">
        <title>Depth-based differentiation of microbial function through sediment-hosted aquifers and enrichment of novel symbionts in the deep terrestrial subsurface.</title>
        <authorList>
            <person name="Probst A.J."/>
            <person name="Ladd B."/>
            <person name="Jarett J.K."/>
            <person name="Geller-Mcgrath D.E."/>
            <person name="Sieber C.M.K."/>
            <person name="Emerson J.B."/>
            <person name="Anantharaman K."/>
            <person name="Thomas B.C."/>
            <person name="Malmstrom R."/>
            <person name="Stieglmeier M."/>
            <person name="Klingl A."/>
            <person name="Woyke T."/>
            <person name="Ryan C.M."/>
            <person name="Banfield J.F."/>
        </authorList>
    </citation>
    <scope>NUCLEOTIDE SEQUENCE [LARGE SCALE GENOMIC DNA]</scope>
</reference>
<dbReference type="Pfam" id="PF01628">
    <property type="entry name" value="HrcA"/>
    <property type="match status" value="1"/>
</dbReference>
<proteinExistence type="predicted"/>
<dbReference type="GO" id="GO:0045892">
    <property type="term" value="P:negative regulation of DNA-templated transcription"/>
    <property type="evidence" value="ECO:0007669"/>
    <property type="project" value="TreeGrafter"/>
</dbReference>
<dbReference type="Gene3D" id="3.30.450.40">
    <property type="match status" value="1"/>
</dbReference>
<evidence type="ECO:0000259" key="5">
    <source>
        <dbReference type="Pfam" id="PF01628"/>
    </source>
</evidence>
<gene>
    <name evidence="6" type="ORF">COY45_02730</name>
</gene>
<evidence type="ECO:0000256" key="3">
    <source>
        <dbReference type="ARBA" id="ARBA00023016"/>
    </source>
</evidence>
<feature type="domain" description="Heat-inducible transcription repressor HrcA C-terminal" evidence="5">
    <location>
        <begin position="80"/>
        <end position="193"/>
    </location>
</feature>
<protein>
    <recommendedName>
        <fullName evidence="5">Heat-inducible transcription repressor HrcA C-terminal domain-containing protein</fullName>
    </recommendedName>
</protein>
<dbReference type="GO" id="GO:0003677">
    <property type="term" value="F:DNA binding"/>
    <property type="evidence" value="ECO:0007669"/>
    <property type="project" value="InterPro"/>
</dbReference>
<dbReference type="InterPro" id="IPR036390">
    <property type="entry name" value="WH_DNA-bd_sf"/>
</dbReference>
<accession>A0A2M7SW24</accession>
<dbReference type="InterPro" id="IPR002571">
    <property type="entry name" value="HrcA"/>
</dbReference>
<keyword evidence="1" id="KW-0678">Repressor</keyword>
<evidence type="ECO:0000256" key="1">
    <source>
        <dbReference type="ARBA" id="ARBA00022491"/>
    </source>
</evidence>